<name>A0A834PEW8_VESPE</name>
<reference evidence="1" key="1">
    <citation type="journal article" date="2020" name="G3 (Bethesda)">
        <title>High-Quality Assemblies for Three Invasive Social Wasps from the &lt;i&gt;Vespula&lt;/i&gt; Genus.</title>
        <authorList>
            <person name="Harrop T.W.R."/>
            <person name="Guhlin J."/>
            <person name="McLaughlin G.M."/>
            <person name="Permina E."/>
            <person name="Stockwell P."/>
            <person name="Gilligan J."/>
            <person name="Le Lec M.F."/>
            <person name="Gruber M.A.M."/>
            <person name="Quinn O."/>
            <person name="Lovegrove M."/>
            <person name="Duncan E.J."/>
            <person name="Remnant E.J."/>
            <person name="Van Eeckhoven J."/>
            <person name="Graham B."/>
            <person name="Knapp R.A."/>
            <person name="Langford K.W."/>
            <person name="Kronenberg Z."/>
            <person name="Press M.O."/>
            <person name="Eacker S.M."/>
            <person name="Wilson-Rankin E.E."/>
            <person name="Purcell J."/>
            <person name="Lester P.J."/>
            <person name="Dearden P.K."/>
        </authorList>
    </citation>
    <scope>NUCLEOTIDE SEQUENCE</scope>
    <source>
        <strain evidence="1">Volc-1</strain>
    </source>
</reference>
<dbReference type="EMBL" id="JACSDY010000001">
    <property type="protein sequence ID" value="KAF7438601.1"/>
    <property type="molecule type" value="Genomic_DNA"/>
</dbReference>
<protein>
    <submittedName>
        <fullName evidence="1">Uncharacterized protein</fullName>
    </submittedName>
</protein>
<proteinExistence type="predicted"/>
<accession>A0A834PEW8</accession>
<evidence type="ECO:0000313" key="1">
    <source>
        <dbReference type="EMBL" id="KAF7438601.1"/>
    </source>
</evidence>
<organism evidence="1 2">
    <name type="scientific">Vespula pensylvanica</name>
    <name type="common">Western yellow jacket</name>
    <name type="synonym">Wasp</name>
    <dbReference type="NCBI Taxonomy" id="30213"/>
    <lineage>
        <taxon>Eukaryota</taxon>
        <taxon>Metazoa</taxon>
        <taxon>Ecdysozoa</taxon>
        <taxon>Arthropoda</taxon>
        <taxon>Hexapoda</taxon>
        <taxon>Insecta</taxon>
        <taxon>Pterygota</taxon>
        <taxon>Neoptera</taxon>
        <taxon>Endopterygota</taxon>
        <taxon>Hymenoptera</taxon>
        <taxon>Apocrita</taxon>
        <taxon>Aculeata</taxon>
        <taxon>Vespoidea</taxon>
        <taxon>Vespidae</taxon>
        <taxon>Vespinae</taxon>
        <taxon>Vespula</taxon>
    </lineage>
</organism>
<comment type="caution">
    <text evidence="1">The sequence shown here is derived from an EMBL/GenBank/DDBJ whole genome shotgun (WGS) entry which is preliminary data.</text>
</comment>
<evidence type="ECO:0000313" key="2">
    <source>
        <dbReference type="Proteomes" id="UP000600918"/>
    </source>
</evidence>
<keyword evidence="2" id="KW-1185">Reference proteome</keyword>
<dbReference type="AlphaFoldDB" id="A0A834PEW8"/>
<gene>
    <name evidence="1" type="ORF">H0235_000992</name>
</gene>
<sequence length="104" mass="11842">MKETVFGVVRWKREGGDGNILWQGHDGGVVKGVDRRGSIESDRVVVRGREDGKRQRNVILCEWAEGLRFYRTMLPRPPDVPIIFMGSVVPRFSWIPVPTVSHVN</sequence>
<dbReference type="Proteomes" id="UP000600918">
    <property type="component" value="Unassembled WGS sequence"/>
</dbReference>